<evidence type="ECO:0000313" key="5">
    <source>
        <dbReference type="EMBL" id="HIR59136.1"/>
    </source>
</evidence>
<sequence>MIIISYVFDNDKPIYLQLEEIIKKEIFKGELLPSSKIPSVRDFALKYQVNPNTMQKALQGLEEEGFIYTVRTSGKYVTEDREFILKEKRLVAKTLYQDFINNLKSLGYSDTDIKKILKESEI</sequence>
<dbReference type="PROSITE" id="PS50949">
    <property type="entry name" value="HTH_GNTR"/>
    <property type="match status" value="1"/>
</dbReference>
<keyword evidence="3" id="KW-0804">Transcription</keyword>
<reference evidence="5" key="2">
    <citation type="journal article" date="2021" name="PeerJ">
        <title>Extensive microbial diversity within the chicken gut microbiome revealed by metagenomics and culture.</title>
        <authorList>
            <person name="Gilroy R."/>
            <person name="Ravi A."/>
            <person name="Getino M."/>
            <person name="Pursley I."/>
            <person name="Horton D.L."/>
            <person name="Alikhan N.F."/>
            <person name="Baker D."/>
            <person name="Gharbi K."/>
            <person name="Hall N."/>
            <person name="Watson M."/>
            <person name="Adriaenssens E.M."/>
            <person name="Foster-Nyarko E."/>
            <person name="Jarju S."/>
            <person name="Secka A."/>
            <person name="Antonio M."/>
            <person name="Oren A."/>
            <person name="Chaudhuri R.R."/>
            <person name="La Ragione R."/>
            <person name="Hildebrand F."/>
            <person name="Pallen M.J."/>
        </authorList>
    </citation>
    <scope>NUCLEOTIDE SEQUENCE</scope>
    <source>
        <strain evidence="5">CHK184-20233</strain>
    </source>
</reference>
<dbReference type="CDD" id="cd07377">
    <property type="entry name" value="WHTH_GntR"/>
    <property type="match status" value="1"/>
</dbReference>
<dbReference type="PANTHER" id="PTHR38445">
    <property type="entry name" value="HTH-TYPE TRANSCRIPTIONAL REPRESSOR YTRA"/>
    <property type="match status" value="1"/>
</dbReference>
<reference evidence="5" key="1">
    <citation type="submission" date="2020-10" db="EMBL/GenBank/DDBJ databases">
        <authorList>
            <person name="Gilroy R."/>
        </authorList>
    </citation>
    <scope>NUCLEOTIDE SEQUENCE</scope>
    <source>
        <strain evidence="5">CHK184-20233</strain>
    </source>
</reference>
<keyword evidence="2" id="KW-0238">DNA-binding</keyword>
<accession>A0A9D1J2Y3</accession>
<keyword evidence="1" id="KW-0805">Transcription regulation</keyword>
<dbReference type="PANTHER" id="PTHR38445:SF6">
    <property type="entry name" value="GNTR-FAMILY TRANSCRIPTIONAL REGULATOR"/>
    <property type="match status" value="1"/>
</dbReference>
<organism evidence="5 6">
    <name type="scientific">Candidatus Onthousia excrementipullorum</name>
    <dbReference type="NCBI Taxonomy" id="2840884"/>
    <lineage>
        <taxon>Bacteria</taxon>
        <taxon>Bacillati</taxon>
        <taxon>Bacillota</taxon>
        <taxon>Bacilli</taxon>
        <taxon>Candidatus Onthousia</taxon>
    </lineage>
</organism>
<evidence type="ECO:0000256" key="3">
    <source>
        <dbReference type="ARBA" id="ARBA00023163"/>
    </source>
</evidence>
<dbReference type="GO" id="GO:0003677">
    <property type="term" value="F:DNA binding"/>
    <property type="evidence" value="ECO:0007669"/>
    <property type="project" value="UniProtKB-KW"/>
</dbReference>
<dbReference type="AlphaFoldDB" id="A0A9D1J2Y3"/>
<evidence type="ECO:0000256" key="1">
    <source>
        <dbReference type="ARBA" id="ARBA00023015"/>
    </source>
</evidence>
<dbReference type="InterPro" id="IPR036390">
    <property type="entry name" value="WH_DNA-bd_sf"/>
</dbReference>
<dbReference type="InterPro" id="IPR000524">
    <property type="entry name" value="Tscrpt_reg_HTH_GntR"/>
</dbReference>
<comment type="caution">
    <text evidence="5">The sequence shown here is derived from an EMBL/GenBank/DDBJ whole genome shotgun (WGS) entry which is preliminary data.</text>
</comment>
<feature type="domain" description="HTH gntR-type" evidence="4">
    <location>
        <begin position="12"/>
        <end position="80"/>
    </location>
</feature>
<gene>
    <name evidence="5" type="ORF">IAB38_03715</name>
</gene>
<evidence type="ECO:0000256" key="2">
    <source>
        <dbReference type="ARBA" id="ARBA00023125"/>
    </source>
</evidence>
<name>A0A9D1J2Y3_9FIRM</name>
<dbReference type="Proteomes" id="UP000824232">
    <property type="component" value="Unassembled WGS sequence"/>
</dbReference>
<dbReference type="SMART" id="SM00345">
    <property type="entry name" value="HTH_GNTR"/>
    <property type="match status" value="1"/>
</dbReference>
<dbReference type="InterPro" id="IPR036388">
    <property type="entry name" value="WH-like_DNA-bd_sf"/>
</dbReference>
<evidence type="ECO:0000259" key="4">
    <source>
        <dbReference type="PROSITE" id="PS50949"/>
    </source>
</evidence>
<dbReference type="EMBL" id="DVHC01000038">
    <property type="protein sequence ID" value="HIR59136.1"/>
    <property type="molecule type" value="Genomic_DNA"/>
</dbReference>
<dbReference type="Pfam" id="PF00392">
    <property type="entry name" value="GntR"/>
    <property type="match status" value="1"/>
</dbReference>
<protein>
    <submittedName>
        <fullName evidence="5">GntR family transcriptional regulator</fullName>
    </submittedName>
</protein>
<proteinExistence type="predicted"/>
<evidence type="ECO:0000313" key="6">
    <source>
        <dbReference type="Proteomes" id="UP000824232"/>
    </source>
</evidence>
<dbReference type="GO" id="GO:0003700">
    <property type="term" value="F:DNA-binding transcription factor activity"/>
    <property type="evidence" value="ECO:0007669"/>
    <property type="project" value="InterPro"/>
</dbReference>
<dbReference type="Gene3D" id="1.10.10.10">
    <property type="entry name" value="Winged helix-like DNA-binding domain superfamily/Winged helix DNA-binding domain"/>
    <property type="match status" value="1"/>
</dbReference>
<dbReference type="SUPFAM" id="SSF46785">
    <property type="entry name" value="Winged helix' DNA-binding domain"/>
    <property type="match status" value="1"/>
</dbReference>